<feature type="domain" description="Sulfatase N-terminal" evidence="4">
    <location>
        <begin position="8"/>
        <end position="452"/>
    </location>
</feature>
<dbReference type="RefSeq" id="WP_261695778.1">
    <property type="nucleotide sequence ID" value="NZ_CP104694.1"/>
</dbReference>
<gene>
    <name evidence="5" type="ORF">N4264_03955</name>
</gene>
<dbReference type="EMBL" id="CP104694">
    <property type="protein sequence ID" value="UXI68819.1"/>
    <property type="molecule type" value="Genomic_DNA"/>
</dbReference>
<comment type="similarity">
    <text evidence="1">Belongs to the sulfatase family.</text>
</comment>
<proteinExistence type="inferred from homology"/>
<dbReference type="Gene3D" id="3.30.1120.10">
    <property type="match status" value="1"/>
</dbReference>
<feature type="region of interest" description="Disordered" evidence="3">
    <location>
        <begin position="650"/>
        <end position="670"/>
    </location>
</feature>
<dbReference type="SUPFAM" id="SSF53649">
    <property type="entry name" value="Alkaline phosphatase-like"/>
    <property type="match status" value="1"/>
</dbReference>
<evidence type="ECO:0000256" key="1">
    <source>
        <dbReference type="ARBA" id="ARBA00008779"/>
    </source>
</evidence>
<dbReference type="InterPro" id="IPR017850">
    <property type="entry name" value="Alkaline_phosphatase_core_sf"/>
</dbReference>
<name>A0ABY6BG23_9GAMM</name>
<dbReference type="Gene3D" id="3.40.720.10">
    <property type="entry name" value="Alkaline Phosphatase, subunit A"/>
    <property type="match status" value="1"/>
</dbReference>
<evidence type="ECO:0000259" key="4">
    <source>
        <dbReference type="Pfam" id="PF00884"/>
    </source>
</evidence>
<keyword evidence="2" id="KW-0378">Hydrolase</keyword>
<dbReference type="PANTHER" id="PTHR42693">
    <property type="entry name" value="ARYLSULFATASE FAMILY MEMBER"/>
    <property type="match status" value="1"/>
</dbReference>
<sequence>MAKSTTPRNILLIMVDQLRFPRFAYGKDGGLLQPLKEILGVQGGFYDRNPFREYFPGMWSLRRNSVVLRNHTIAATACTPSRATIMTGQYGTRTGVTQTDGMFKSGDSPAFPWLAADGIPTLGHWFRSAGYRTHYFGKWHVSNPPDHTLVKYGFDDWQLSWPEPHGPSVNNLGAFRDIGFADLVCGFLHREGLGMDYNRALAQQQATRPLSDPPPTQSRPWFAVASFTNPHDIATYPAVPRMLDPQATVLGPLKVPEKGAISTVPVGGTQAIELNPMGFPQNTANLPPTVSETLHNKPGCQFDYSYKCGLGLAAKTGQNVHDGASQVSAVNAALLAGIPFQLTRDPDSGALYFLQYYAWLQQMVDGHIRRVLTALDSSGQRENTIVVFLADHGEYGAAHSYMIEKWHSAYQEALHVPVVIQSVSINPDDTPRQIDALTSHIDIAPTLLGLAGLDKGRVDDLRRELQRERPTPPFVGVDLTPLIEGRTDVVREPDGSVRQGVLFITDDEITQPLDSGADPYQVQMEQQFKVFLELVETVRQGGSAIPNSGPVERLAPGPVRQPNHVRCVRTSRWKLARYWDPSNHAQDEWELYDLDRDGCEQTNLLLTRGAFPTPIPDLPAGYTNEQIRAVAGNLRALLQKYEAEMLSAPREAGAGVAPASTVAASRATPP</sequence>
<dbReference type="InterPro" id="IPR000917">
    <property type="entry name" value="Sulfatase_N"/>
</dbReference>
<dbReference type="PANTHER" id="PTHR42693:SF53">
    <property type="entry name" value="ENDO-4-O-SULFATASE"/>
    <property type="match status" value="1"/>
</dbReference>
<organism evidence="5 6">
    <name type="scientific">Tahibacter amnicola</name>
    <dbReference type="NCBI Taxonomy" id="2976241"/>
    <lineage>
        <taxon>Bacteria</taxon>
        <taxon>Pseudomonadati</taxon>
        <taxon>Pseudomonadota</taxon>
        <taxon>Gammaproteobacteria</taxon>
        <taxon>Lysobacterales</taxon>
        <taxon>Rhodanobacteraceae</taxon>
        <taxon>Tahibacter</taxon>
    </lineage>
</organism>
<dbReference type="Proteomes" id="UP001064632">
    <property type="component" value="Chromosome"/>
</dbReference>
<evidence type="ECO:0000256" key="2">
    <source>
        <dbReference type="ARBA" id="ARBA00022801"/>
    </source>
</evidence>
<reference evidence="5" key="1">
    <citation type="submission" date="2022-09" db="EMBL/GenBank/DDBJ databases">
        <title>Tahibacter sp. nov., isolated from a fresh water.</title>
        <authorList>
            <person name="Baek J.H."/>
            <person name="Lee J.K."/>
            <person name="Kim J.M."/>
            <person name="Jeon C.O."/>
        </authorList>
    </citation>
    <scope>NUCLEOTIDE SEQUENCE</scope>
    <source>
        <strain evidence="5">W38</strain>
    </source>
</reference>
<protein>
    <submittedName>
        <fullName evidence="5">Sulfatase-like hydrolase/transferase</fullName>
    </submittedName>
</protein>
<accession>A0ABY6BG23</accession>
<evidence type="ECO:0000313" key="5">
    <source>
        <dbReference type="EMBL" id="UXI68819.1"/>
    </source>
</evidence>
<dbReference type="InterPro" id="IPR050738">
    <property type="entry name" value="Sulfatase"/>
</dbReference>
<keyword evidence="6" id="KW-1185">Reference proteome</keyword>
<evidence type="ECO:0000313" key="6">
    <source>
        <dbReference type="Proteomes" id="UP001064632"/>
    </source>
</evidence>
<evidence type="ECO:0000256" key="3">
    <source>
        <dbReference type="SAM" id="MobiDB-lite"/>
    </source>
</evidence>
<dbReference type="Pfam" id="PF00884">
    <property type="entry name" value="Sulfatase"/>
    <property type="match status" value="1"/>
</dbReference>